<keyword evidence="2 6" id="KW-0812">Transmembrane</keyword>
<feature type="transmembrane region" description="Helical" evidence="6">
    <location>
        <begin position="52"/>
        <end position="75"/>
    </location>
</feature>
<keyword evidence="4 6" id="KW-0472">Membrane</keyword>
<evidence type="ECO:0000256" key="1">
    <source>
        <dbReference type="ARBA" id="ARBA00004141"/>
    </source>
</evidence>
<protein>
    <recommendedName>
        <fullName evidence="9">Tetraspanin</fullName>
    </recommendedName>
</protein>
<feature type="transmembrane region" description="Helical" evidence="6">
    <location>
        <begin position="82"/>
        <end position="104"/>
    </location>
</feature>
<accession>A0AAY5EP16</accession>
<proteinExistence type="predicted"/>
<dbReference type="GeneTree" id="ENSGT00940000167105"/>
<sequence length="341" mass="39218">MKAEDKFQILKFLIMLVNSFFGILGISIFGCSAWILFDKSSFISVLKENVKFVAGGLFLIGLVVVGVSLLGCVGVHIENRCFIYLCFLLTIVLGQVFITFFLLLKRNQIERILNESVDDIISKYGGSNSQTAWSLLDSVQKSAECCGRKNPSDWQTNALLQVQNMSDIYPCSCFNGTCSLVLSKEIYEFGNGSHIYTMVIQNHLPDLAFTFFFSSALKLFCNYMTIVRLEQWLQNGGECQEYAEKSYDQYQDQHSRAQSNPEPSSHIYKQKNNDAYDQEDTRKTFGQYEDWLSQHYDDKNAQCLTRLFHLLIFSFNMCTKNRRMNLSFLFIKVLYKISLNI</sequence>
<dbReference type="AlphaFoldDB" id="A0AAY5EP16"/>
<feature type="region of interest" description="Disordered" evidence="5">
    <location>
        <begin position="250"/>
        <end position="279"/>
    </location>
</feature>
<dbReference type="InterPro" id="IPR018499">
    <property type="entry name" value="Tetraspanin/Peripherin"/>
</dbReference>
<dbReference type="Ensembl" id="ENSEEET00000058426.1">
    <property type="protein sequence ID" value="ENSEEEP00000058691.1"/>
    <property type="gene ID" value="ENSEEEG00000004364.2"/>
</dbReference>
<dbReference type="Pfam" id="PF00335">
    <property type="entry name" value="Tetraspanin"/>
    <property type="match status" value="1"/>
</dbReference>
<dbReference type="Proteomes" id="UP000314983">
    <property type="component" value="Chromosome 7"/>
</dbReference>
<evidence type="ECO:0000256" key="3">
    <source>
        <dbReference type="ARBA" id="ARBA00022989"/>
    </source>
</evidence>
<evidence type="ECO:0008006" key="9">
    <source>
        <dbReference type="Google" id="ProtNLM"/>
    </source>
</evidence>
<dbReference type="SUPFAM" id="SSF48652">
    <property type="entry name" value="Tetraspanin"/>
    <property type="match status" value="1"/>
</dbReference>
<evidence type="ECO:0000313" key="7">
    <source>
        <dbReference type="Ensembl" id="ENSEEEP00000058691.1"/>
    </source>
</evidence>
<dbReference type="PANTHER" id="PTHR19282">
    <property type="entry name" value="TETRASPANIN"/>
    <property type="match status" value="1"/>
</dbReference>
<evidence type="ECO:0000256" key="6">
    <source>
        <dbReference type="SAM" id="Phobius"/>
    </source>
</evidence>
<dbReference type="PANTHER" id="PTHR19282:SF527">
    <property type="entry name" value="TETRASPANIN"/>
    <property type="match status" value="1"/>
</dbReference>
<evidence type="ECO:0000256" key="5">
    <source>
        <dbReference type="SAM" id="MobiDB-lite"/>
    </source>
</evidence>
<reference evidence="7 8" key="1">
    <citation type="submission" date="2020-05" db="EMBL/GenBank/DDBJ databases">
        <title>Electrophorus electricus (electric eel) genome, fEleEle1, primary haplotype.</title>
        <authorList>
            <person name="Myers G."/>
            <person name="Meyer A."/>
            <person name="Fedrigo O."/>
            <person name="Formenti G."/>
            <person name="Rhie A."/>
            <person name="Tracey A."/>
            <person name="Sims Y."/>
            <person name="Jarvis E.D."/>
        </authorList>
    </citation>
    <scope>NUCLEOTIDE SEQUENCE [LARGE SCALE GENOMIC DNA]</scope>
</reference>
<reference evidence="7" key="2">
    <citation type="submission" date="2025-08" db="UniProtKB">
        <authorList>
            <consortium name="Ensembl"/>
        </authorList>
    </citation>
    <scope>IDENTIFICATION</scope>
</reference>
<name>A0AAY5EP16_ELEEL</name>
<evidence type="ECO:0000256" key="2">
    <source>
        <dbReference type="ARBA" id="ARBA00022692"/>
    </source>
</evidence>
<reference evidence="7" key="3">
    <citation type="submission" date="2025-09" db="UniProtKB">
        <authorList>
            <consortium name="Ensembl"/>
        </authorList>
    </citation>
    <scope>IDENTIFICATION</scope>
</reference>
<gene>
    <name evidence="7" type="primary">si:ch73-139j3.4</name>
</gene>
<organism evidence="7 8">
    <name type="scientific">Electrophorus electricus</name>
    <name type="common">Electric eel</name>
    <name type="synonym">Gymnotus electricus</name>
    <dbReference type="NCBI Taxonomy" id="8005"/>
    <lineage>
        <taxon>Eukaryota</taxon>
        <taxon>Metazoa</taxon>
        <taxon>Chordata</taxon>
        <taxon>Craniata</taxon>
        <taxon>Vertebrata</taxon>
        <taxon>Euteleostomi</taxon>
        <taxon>Actinopterygii</taxon>
        <taxon>Neopterygii</taxon>
        <taxon>Teleostei</taxon>
        <taxon>Ostariophysi</taxon>
        <taxon>Gymnotiformes</taxon>
        <taxon>Gymnotoidei</taxon>
        <taxon>Gymnotidae</taxon>
        <taxon>Electrophorus</taxon>
    </lineage>
</organism>
<dbReference type="InterPro" id="IPR008952">
    <property type="entry name" value="Tetraspanin_EC2_sf"/>
</dbReference>
<feature type="transmembrane region" description="Helical" evidence="6">
    <location>
        <begin position="12"/>
        <end position="37"/>
    </location>
</feature>
<evidence type="ECO:0000313" key="8">
    <source>
        <dbReference type="Proteomes" id="UP000314983"/>
    </source>
</evidence>
<dbReference type="PROSITE" id="PS51257">
    <property type="entry name" value="PROKAR_LIPOPROTEIN"/>
    <property type="match status" value="1"/>
</dbReference>
<keyword evidence="8" id="KW-1185">Reference proteome</keyword>
<keyword evidence="3 6" id="KW-1133">Transmembrane helix</keyword>
<dbReference type="GO" id="GO:0005886">
    <property type="term" value="C:plasma membrane"/>
    <property type="evidence" value="ECO:0007669"/>
    <property type="project" value="TreeGrafter"/>
</dbReference>
<comment type="subcellular location">
    <subcellularLocation>
        <location evidence="1">Membrane</location>
        <topology evidence="1">Multi-pass membrane protein</topology>
    </subcellularLocation>
</comment>
<evidence type="ECO:0000256" key="4">
    <source>
        <dbReference type="ARBA" id="ARBA00023136"/>
    </source>
</evidence>
<dbReference type="Gene3D" id="1.10.1450.10">
    <property type="entry name" value="Tetraspanin"/>
    <property type="match status" value="1"/>
</dbReference>